<organism evidence="1 2">
    <name type="scientific">Aspergillus welwitschiae</name>
    <dbReference type="NCBI Taxonomy" id="1341132"/>
    <lineage>
        <taxon>Eukaryota</taxon>
        <taxon>Fungi</taxon>
        <taxon>Dikarya</taxon>
        <taxon>Ascomycota</taxon>
        <taxon>Pezizomycotina</taxon>
        <taxon>Eurotiomycetes</taxon>
        <taxon>Eurotiomycetidae</taxon>
        <taxon>Eurotiales</taxon>
        <taxon>Aspergillaceae</taxon>
        <taxon>Aspergillus</taxon>
        <taxon>Aspergillus subgen. Circumdati</taxon>
    </lineage>
</organism>
<accession>A0A3F3Q430</accession>
<gene>
    <name evidence="1" type="ORF">BDQ94DRAFT_29678</name>
</gene>
<protein>
    <submittedName>
        <fullName evidence="1">Uncharacterized protein</fullName>
    </submittedName>
</protein>
<proteinExistence type="predicted"/>
<evidence type="ECO:0000313" key="2">
    <source>
        <dbReference type="Proteomes" id="UP000253729"/>
    </source>
</evidence>
<keyword evidence="2" id="KW-1185">Reference proteome</keyword>
<reference evidence="1 2" key="1">
    <citation type="submission" date="2018-07" db="EMBL/GenBank/DDBJ databases">
        <title>The genomes of Aspergillus section Nigri reveals drivers in fungal speciation.</title>
        <authorList>
            <consortium name="DOE Joint Genome Institute"/>
            <person name="Vesth T.C."/>
            <person name="Nybo J."/>
            <person name="Theobald S."/>
            <person name="Brandl J."/>
            <person name="Frisvad J.C."/>
            <person name="Nielsen K.F."/>
            <person name="Lyhne E.K."/>
            <person name="Kogle M.E."/>
            <person name="Kuo A."/>
            <person name="Riley R."/>
            <person name="Clum A."/>
            <person name="Nolan M."/>
            <person name="Lipzen A."/>
            <person name="Salamov A."/>
            <person name="Henrissat B."/>
            <person name="Wiebenga A."/>
            <person name="De vries R.P."/>
            <person name="Grigoriev I.V."/>
            <person name="Mortensen U.H."/>
            <person name="Andersen M.R."/>
            <person name="Baker S.E."/>
        </authorList>
    </citation>
    <scope>NUCLEOTIDE SEQUENCE [LARGE SCALE GENOMIC DNA]</scope>
    <source>
        <strain evidence="1 2">CBS 139.54b</strain>
    </source>
</reference>
<evidence type="ECO:0000313" key="1">
    <source>
        <dbReference type="EMBL" id="RDH33446.1"/>
    </source>
</evidence>
<name>A0A3F3Q430_9EURO</name>
<dbReference type="RefSeq" id="XP_026626468.1">
    <property type="nucleotide sequence ID" value="XM_026775427.1"/>
</dbReference>
<sequence length="79" mass="9136">MLGCEKFITYCRCYLWEYLWAMYWYNSVLLSTTTGEVLAPFSKNYQWVSVSMRAGRSHGLVGSLLTALLLLCNHFPACR</sequence>
<dbReference type="Proteomes" id="UP000253729">
    <property type="component" value="Unassembled WGS sequence"/>
</dbReference>
<dbReference type="GeneID" id="38143783"/>
<dbReference type="AlphaFoldDB" id="A0A3F3Q430"/>
<dbReference type="EMBL" id="KZ852046">
    <property type="protein sequence ID" value="RDH33446.1"/>
    <property type="molecule type" value="Genomic_DNA"/>
</dbReference>